<feature type="chain" id="PRO_5046242414" evidence="1">
    <location>
        <begin position="21"/>
        <end position="774"/>
    </location>
</feature>
<dbReference type="InterPro" id="IPR012341">
    <property type="entry name" value="6hp_glycosidase-like_sf"/>
</dbReference>
<dbReference type="PANTHER" id="PTHR10569">
    <property type="entry name" value="GLYCOGEN DEBRANCHING ENZYME"/>
    <property type="match status" value="1"/>
</dbReference>
<dbReference type="InterPro" id="IPR008928">
    <property type="entry name" value="6-hairpin_glycosidase_sf"/>
</dbReference>
<evidence type="ECO:0000256" key="1">
    <source>
        <dbReference type="SAM" id="SignalP"/>
    </source>
</evidence>
<protein>
    <submittedName>
        <fullName evidence="3">Amylo-alpha-1,6-glucosidase</fullName>
    </submittedName>
</protein>
<accession>A0ABW0MSM2</accession>
<gene>
    <name evidence="3" type="ORF">ACFPQ5_17400</name>
</gene>
<sequence>MMRRSLLVLSLSLALTSAAAVEKPGVDAFFDAMAIEAAPGQQSRFVAGDNLAGYFEGFTHDYERGAGYVFKSGTVFGNYMSYVDGVQNERAGGREEVLPFGHRVAYANGSAEELVLLSKKHALALRVSSAKPARLALKPLLKTAGAVSFKDSVVIVAPGQGATQFMALAASAPFDLEDGLLLRTKAPESAFTVVAAFGATADEAAQRARVLAAGDPIGDERRATHAALTASYLATSDREYDKALNWAKAASRLFVVEEYGAGIWAGLPWFRENWGRDTFIALPGTLLVSGQFQDARAVLANFARFQNLKQPRDKDYGRIPNRVSPDEIIYNTVDGTPWMLREAYEYIRYTGDQAFAREMYKLAVPYFEGAIANYVDADGLLTHAASDTWMDARVENPTHQPWSDRGPRANDIQALWYTALDTGAWLAEQAGDTRRAAEWRALANKARASFLRLFWDGGTMADRLRADGSRDTRIRPNQLILATIPFDDFLPGPVQAHVTKNAVSRLLYPYGIASLSQDDPYFHPRHENPGFHHKDAAYHNGTIWGWNAGFTVTALNRFGYQDLSWQLTQNLGRQILGLGIDGTLGSMSENLDALPHENGRLKPSGTFAQSWSVAEYARNGYQDYVGFRPDLPNDTLGFEPALPTQWSRFGALLPFGAGEQLAVDFARAKSGQRWTFTLRGTQPRTLRMAWLNPDKSRSQTSFRLAPGKPVTLSLGTRRAALDGRKLAVREARPSYADTIGTLHFVQPRAYRPEDFPMLRGQDTLRGIIERHEYR</sequence>
<name>A0ABW0MSM2_9BURK</name>
<keyword evidence="4" id="KW-1185">Reference proteome</keyword>
<dbReference type="EMBL" id="JBHSMR010000013">
    <property type="protein sequence ID" value="MFC5479977.1"/>
    <property type="molecule type" value="Genomic_DNA"/>
</dbReference>
<evidence type="ECO:0000313" key="4">
    <source>
        <dbReference type="Proteomes" id="UP001596101"/>
    </source>
</evidence>
<evidence type="ECO:0000259" key="2">
    <source>
        <dbReference type="Pfam" id="PF06202"/>
    </source>
</evidence>
<dbReference type="SUPFAM" id="SSF48208">
    <property type="entry name" value="Six-hairpin glycosidases"/>
    <property type="match status" value="1"/>
</dbReference>
<evidence type="ECO:0000313" key="3">
    <source>
        <dbReference type="EMBL" id="MFC5479977.1"/>
    </source>
</evidence>
<comment type="caution">
    <text evidence="3">The sequence shown here is derived from an EMBL/GenBank/DDBJ whole genome shotgun (WGS) entry which is preliminary data.</text>
</comment>
<dbReference type="Proteomes" id="UP001596101">
    <property type="component" value="Unassembled WGS sequence"/>
</dbReference>
<dbReference type="Gene3D" id="1.50.10.10">
    <property type="match status" value="1"/>
</dbReference>
<dbReference type="Pfam" id="PF06202">
    <property type="entry name" value="GDE_C"/>
    <property type="match status" value="1"/>
</dbReference>
<organism evidence="3 4">
    <name type="scientific">Massilia suwonensis</name>
    <dbReference type="NCBI Taxonomy" id="648895"/>
    <lineage>
        <taxon>Bacteria</taxon>
        <taxon>Pseudomonadati</taxon>
        <taxon>Pseudomonadota</taxon>
        <taxon>Betaproteobacteria</taxon>
        <taxon>Burkholderiales</taxon>
        <taxon>Oxalobacteraceae</taxon>
        <taxon>Telluria group</taxon>
        <taxon>Massilia</taxon>
    </lineage>
</organism>
<feature type="domain" description="Glycogen debranching enzyme C-terminal" evidence="2">
    <location>
        <begin position="256"/>
        <end position="617"/>
    </location>
</feature>
<keyword evidence="1" id="KW-0732">Signal</keyword>
<dbReference type="RefSeq" id="WP_379758459.1">
    <property type="nucleotide sequence ID" value="NZ_JBHSMR010000013.1"/>
</dbReference>
<dbReference type="InterPro" id="IPR032790">
    <property type="entry name" value="GDE_C"/>
</dbReference>
<dbReference type="PANTHER" id="PTHR10569:SF2">
    <property type="entry name" value="GLYCOGEN DEBRANCHING ENZYME"/>
    <property type="match status" value="1"/>
</dbReference>
<feature type="signal peptide" evidence="1">
    <location>
        <begin position="1"/>
        <end position="20"/>
    </location>
</feature>
<reference evidence="4" key="1">
    <citation type="journal article" date="2019" name="Int. J. Syst. Evol. Microbiol.">
        <title>The Global Catalogue of Microorganisms (GCM) 10K type strain sequencing project: providing services to taxonomists for standard genome sequencing and annotation.</title>
        <authorList>
            <consortium name="The Broad Institute Genomics Platform"/>
            <consortium name="The Broad Institute Genome Sequencing Center for Infectious Disease"/>
            <person name="Wu L."/>
            <person name="Ma J."/>
        </authorList>
    </citation>
    <scope>NUCLEOTIDE SEQUENCE [LARGE SCALE GENOMIC DNA]</scope>
    <source>
        <strain evidence="4">CCUG 43111</strain>
    </source>
</reference>
<dbReference type="InterPro" id="IPR010401">
    <property type="entry name" value="AGL/Gdb1"/>
</dbReference>
<proteinExistence type="predicted"/>